<dbReference type="InterPro" id="IPR001567">
    <property type="entry name" value="Pept_M3A_M3B_dom"/>
</dbReference>
<feature type="domain" description="Peptidase M3A/M3B catalytic" evidence="7">
    <location>
        <begin position="205"/>
        <end position="582"/>
    </location>
</feature>
<dbReference type="Gene3D" id="1.10.1370.20">
    <property type="entry name" value="Oligoendopeptidase f, C-terminal domain"/>
    <property type="match status" value="1"/>
</dbReference>
<accession>A0A239SYY4</accession>
<dbReference type="Gene3D" id="1.20.140.70">
    <property type="entry name" value="Oligopeptidase f, N-terminal domain"/>
    <property type="match status" value="1"/>
</dbReference>
<keyword evidence="6" id="KW-0482">Metalloprotease</keyword>
<evidence type="ECO:0000256" key="2">
    <source>
        <dbReference type="ARBA" id="ARBA00022670"/>
    </source>
</evidence>
<dbReference type="RefSeq" id="WP_018374497.1">
    <property type="nucleotide sequence ID" value="NZ_LT906439.1"/>
</dbReference>
<dbReference type="STRING" id="1123308.GCA_000380085_01955"/>
<keyword evidence="2" id="KW-0645">Protease</keyword>
<dbReference type="EC" id="3.4.24.-" evidence="9"/>
<organism evidence="9 10">
    <name type="scientific">Streptococcus merionis</name>
    <dbReference type="NCBI Taxonomy" id="400065"/>
    <lineage>
        <taxon>Bacteria</taxon>
        <taxon>Bacillati</taxon>
        <taxon>Bacillota</taxon>
        <taxon>Bacilli</taxon>
        <taxon>Lactobacillales</taxon>
        <taxon>Streptococcaceae</taxon>
        <taxon>Streptococcus</taxon>
    </lineage>
</organism>
<evidence type="ECO:0000256" key="5">
    <source>
        <dbReference type="ARBA" id="ARBA00022833"/>
    </source>
</evidence>
<evidence type="ECO:0000256" key="1">
    <source>
        <dbReference type="ARBA" id="ARBA00001947"/>
    </source>
</evidence>
<dbReference type="InterPro" id="IPR013647">
    <property type="entry name" value="OligopepF_N_dom"/>
</dbReference>
<dbReference type="OrthoDB" id="9766487at2"/>
<dbReference type="NCBIfam" id="TIGR00181">
    <property type="entry name" value="pepF"/>
    <property type="match status" value="1"/>
</dbReference>
<dbReference type="Pfam" id="PF01432">
    <property type="entry name" value="Peptidase_M3"/>
    <property type="match status" value="1"/>
</dbReference>
<dbReference type="Pfam" id="PF08439">
    <property type="entry name" value="Peptidase_M3_N"/>
    <property type="match status" value="1"/>
</dbReference>
<evidence type="ECO:0000259" key="7">
    <source>
        <dbReference type="Pfam" id="PF01432"/>
    </source>
</evidence>
<evidence type="ECO:0000256" key="4">
    <source>
        <dbReference type="ARBA" id="ARBA00022801"/>
    </source>
</evidence>
<evidence type="ECO:0000259" key="8">
    <source>
        <dbReference type="Pfam" id="PF08439"/>
    </source>
</evidence>
<dbReference type="SUPFAM" id="SSF55486">
    <property type="entry name" value="Metalloproteases ('zincins'), catalytic domain"/>
    <property type="match status" value="1"/>
</dbReference>
<dbReference type="Proteomes" id="UP000215185">
    <property type="component" value="Chromosome 1"/>
</dbReference>
<dbReference type="CDD" id="cd09609">
    <property type="entry name" value="M3B_PepF"/>
    <property type="match status" value="1"/>
</dbReference>
<evidence type="ECO:0000256" key="6">
    <source>
        <dbReference type="ARBA" id="ARBA00023049"/>
    </source>
</evidence>
<dbReference type="GO" id="GO:0004222">
    <property type="term" value="F:metalloendopeptidase activity"/>
    <property type="evidence" value="ECO:0007669"/>
    <property type="project" value="InterPro"/>
</dbReference>
<evidence type="ECO:0000313" key="9">
    <source>
        <dbReference type="EMBL" id="SNU90088.1"/>
    </source>
</evidence>
<proteinExistence type="predicted"/>
<dbReference type="GO" id="GO:0006508">
    <property type="term" value="P:proteolysis"/>
    <property type="evidence" value="ECO:0007669"/>
    <property type="project" value="UniProtKB-KW"/>
</dbReference>
<name>A0A239SYY4_9STRE</name>
<reference evidence="9 10" key="1">
    <citation type="submission" date="2017-06" db="EMBL/GenBank/DDBJ databases">
        <authorList>
            <consortium name="Pathogen Informatics"/>
        </authorList>
    </citation>
    <scope>NUCLEOTIDE SEQUENCE [LARGE SCALE GENOMIC DNA]</scope>
    <source>
        <strain evidence="9 10">NCTC13788</strain>
    </source>
</reference>
<dbReference type="GO" id="GO:0046872">
    <property type="term" value="F:metal ion binding"/>
    <property type="evidence" value="ECO:0007669"/>
    <property type="project" value="UniProtKB-KW"/>
</dbReference>
<evidence type="ECO:0000313" key="10">
    <source>
        <dbReference type="Proteomes" id="UP000215185"/>
    </source>
</evidence>
<keyword evidence="3" id="KW-0479">Metal-binding</keyword>
<dbReference type="EMBL" id="LT906439">
    <property type="protein sequence ID" value="SNU90088.1"/>
    <property type="molecule type" value="Genomic_DNA"/>
</dbReference>
<keyword evidence="10" id="KW-1185">Reference proteome</keyword>
<sequence length="597" mass="68444">MTQALPKRQDVPVENTWDTSLIYATLDDYKAALENFDGATKAFEETYRDQLHRLDQVLDALPVYAALSKEQSYLSSYAYLNLDVDKLNDARAEEANLFDQVYEKAYPRMAFLPTELMAMDESYLDQIGQRQPDYQPYLTELKRQKAHQLSADQEALLNQLRPVFYHPETIYSAAKFEDMVFDDFEVAGKTYANSYVLFENDYEFSHDTDLRRAATDSFYKTLRKYKNVTAQAYLSQIKNEQIEARLRGFDSTIDYLLHQQNVSRDLMDRQIDVIMSDLAPHMRRFVKLVAKQHGLDKITSADLKVGLDSSYNLRITPEESRKLLKDALSVLGEDYGKMIDRAYDERWIDFAQNEGKSTGGYCATLYEGPSYILLSWTGLMNEVLVLAHELGHAGHFQLASKQSILNYDPSLYFIEAPSTANEVLTCNQLLKANADPEFQAYLISELISRTYFHNMVTHLLEAAFQREVYTKLDNNEFLNGDKLCQIKRQVIQDFWGEEFDITEDAGLTWMRQPHYYGGLYPYTYSAGLTIGTVMAQELERNPDETVVKWLETLELGASLSAQELAQHAGVDVTTDQPLRDTIAYVGGLVDRLEALVD</sequence>
<comment type="cofactor">
    <cofactor evidence="1">
        <name>Zn(2+)</name>
        <dbReference type="ChEBI" id="CHEBI:29105"/>
    </cofactor>
</comment>
<keyword evidence="5" id="KW-0862">Zinc</keyword>
<gene>
    <name evidence="9" type="primary">pepF1</name>
    <name evidence="9" type="ORF">SAMEA4412692_01732</name>
</gene>
<dbReference type="KEGG" id="smen:SAMEA4412692_1732"/>
<dbReference type="AlphaFoldDB" id="A0A239SYY4"/>
<dbReference type="InterPro" id="IPR004438">
    <property type="entry name" value="Peptidase_M3B"/>
</dbReference>
<dbReference type="eggNOG" id="COG1164">
    <property type="taxonomic scope" value="Bacteria"/>
</dbReference>
<protein>
    <submittedName>
        <fullName evidence="9">Oligoendopeptidase F</fullName>
        <ecNumber evidence="9">3.4.24.-</ecNumber>
    </submittedName>
</protein>
<evidence type="ECO:0000256" key="3">
    <source>
        <dbReference type="ARBA" id="ARBA00022723"/>
    </source>
</evidence>
<feature type="domain" description="Oligopeptidase F N-terminal" evidence="8">
    <location>
        <begin position="115"/>
        <end position="181"/>
    </location>
</feature>
<dbReference type="InterPro" id="IPR034009">
    <property type="entry name" value="M3B_PepF_4"/>
</dbReference>
<dbReference type="InterPro" id="IPR042088">
    <property type="entry name" value="OligoPept_F_C"/>
</dbReference>
<keyword evidence="4 9" id="KW-0378">Hydrolase</keyword>